<evidence type="ECO:0000256" key="14">
    <source>
        <dbReference type="RuleBase" id="RU367007"/>
    </source>
</evidence>
<dbReference type="GO" id="GO:0004169">
    <property type="term" value="F:dolichyl-phosphate-mannose-protein mannosyltransferase activity"/>
    <property type="evidence" value="ECO:0007669"/>
    <property type="project" value="UniProtKB-UniRule"/>
</dbReference>
<comment type="caution">
    <text evidence="17">The sequence shown here is derived from an EMBL/GenBank/DDBJ whole genome shotgun (WGS) entry which is preliminary data.</text>
</comment>
<comment type="catalytic activity">
    <reaction evidence="12 14">
        <text>a di-trans,poly-cis-dolichyl beta-D-mannosyl phosphate + L-threonyl-[protein] = 3-O-(alpha-D-mannosyl)-L-threonyl-[protein] + a di-trans,poly-cis-dolichyl phosphate + H(+)</text>
        <dbReference type="Rhea" id="RHEA:53396"/>
        <dbReference type="Rhea" id="RHEA-COMP:11060"/>
        <dbReference type="Rhea" id="RHEA-COMP:13547"/>
        <dbReference type="Rhea" id="RHEA-COMP:19498"/>
        <dbReference type="Rhea" id="RHEA-COMP:19501"/>
        <dbReference type="ChEBI" id="CHEBI:15378"/>
        <dbReference type="ChEBI" id="CHEBI:30013"/>
        <dbReference type="ChEBI" id="CHEBI:57683"/>
        <dbReference type="ChEBI" id="CHEBI:58211"/>
        <dbReference type="ChEBI" id="CHEBI:137323"/>
        <dbReference type="EC" id="2.4.1.109"/>
    </reaction>
</comment>
<dbReference type="AlphaFoldDB" id="A0A642V710"/>
<dbReference type="InterPro" id="IPR032421">
    <property type="entry name" value="PMT_4TMC"/>
</dbReference>
<comment type="function">
    <text evidence="14">Transfers mannose from Dol-P-mannose to Ser or Thr residues on proteins.</text>
</comment>
<protein>
    <recommendedName>
        <fullName evidence="4 14">Dolichyl-phosphate-mannose--protein mannosyltransferase</fullName>
        <ecNumber evidence="4 14">2.4.1.109</ecNumber>
    </recommendedName>
</protein>
<dbReference type="InterPro" id="IPR016093">
    <property type="entry name" value="MIR_motif"/>
</dbReference>
<dbReference type="EMBL" id="SWFS01000163">
    <property type="protein sequence ID" value="KAA8915467.1"/>
    <property type="molecule type" value="Genomic_DNA"/>
</dbReference>
<keyword evidence="9 14" id="KW-0256">Endoplasmic reticulum</keyword>
<evidence type="ECO:0000256" key="1">
    <source>
        <dbReference type="ARBA" id="ARBA00004477"/>
    </source>
</evidence>
<name>A0A642V710_9ASCO</name>
<evidence type="ECO:0000256" key="15">
    <source>
        <dbReference type="SAM" id="MobiDB-lite"/>
    </source>
</evidence>
<feature type="transmembrane region" description="Helical" evidence="14">
    <location>
        <begin position="697"/>
        <end position="719"/>
    </location>
</feature>
<keyword evidence="6 14" id="KW-0808">Transferase</keyword>
<feature type="transmembrane region" description="Helical" evidence="14">
    <location>
        <begin position="277"/>
        <end position="299"/>
    </location>
</feature>
<dbReference type="Proteomes" id="UP000761534">
    <property type="component" value="Unassembled WGS sequence"/>
</dbReference>
<dbReference type="PANTHER" id="PTHR10050">
    <property type="entry name" value="DOLICHYL-PHOSPHATE-MANNOSE--PROTEIN MANNOSYLTRANSFERASE"/>
    <property type="match status" value="1"/>
</dbReference>
<evidence type="ECO:0000256" key="11">
    <source>
        <dbReference type="ARBA" id="ARBA00023136"/>
    </source>
</evidence>
<keyword evidence="18" id="KW-1185">Reference proteome</keyword>
<feature type="domain" description="MIR" evidence="16">
    <location>
        <begin position="463"/>
        <end position="521"/>
    </location>
</feature>
<evidence type="ECO:0000256" key="2">
    <source>
        <dbReference type="ARBA" id="ARBA00004922"/>
    </source>
</evidence>
<evidence type="ECO:0000256" key="3">
    <source>
        <dbReference type="ARBA" id="ARBA00007222"/>
    </source>
</evidence>
<keyword evidence="10 14" id="KW-1133">Transmembrane helix</keyword>
<dbReference type="VEuPathDB" id="FungiDB:TRICI_002388"/>
<evidence type="ECO:0000256" key="9">
    <source>
        <dbReference type="ARBA" id="ARBA00022824"/>
    </source>
</evidence>
<comment type="subcellular location">
    <subcellularLocation>
        <location evidence="1 14">Endoplasmic reticulum membrane</location>
        <topology evidence="1 14">Multi-pass membrane protein</topology>
    </subcellularLocation>
</comment>
<dbReference type="PROSITE" id="PS50919">
    <property type="entry name" value="MIR"/>
    <property type="match status" value="3"/>
</dbReference>
<dbReference type="Pfam" id="PF16192">
    <property type="entry name" value="PMT_4TMC"/>
    <property type="match status" value="1"/>
</dbReference>
<evidence type="ECO:0000256" key="7">
    <source>
        <dbReference type="ARBA" id="ARBA00022692"/>
    </source>
</evidence>
<feature type="domain" description="MIR" evidence="16">
    <location>
        <begin position="399"/>
        <end position="455"/>
    </location>
</feature>
<sequence length="740" mass="84334">MSSATASGVDREDASLRQRKAQQARQKTSRESLVDETKKSSQQAEDGSLFNDLAKFERVAAPILFTALALFTRLYQIGKSHIVVWDEAHFGKFGSHYLKREYYFDVHPPLGKMLVGLSGYIAGYNGSFGFDSGADYPEYVDFTKMRVFNALFNVGCVPLAYFTARNLRLSTPAVWLVTLMMLLEHSYITLGKLILLDSMLAFFTVSTMYCLSKFHTLQRESFSPRWWAWLIITGLSIGCVTSVKMVGLFVTAVVGVYTVADLWIKFGDTRMPVKKYIAHWVARIFGFIIVPFLVFMLCFKIHFVILNHSGPGDANMSSLFQANLIGSNVGGGPVDVAFGSRVTIKNQGLNGGLLHSHIQTFPEGSEQQQVTTYHHKDANNDWFIEHKRYDEYYHENETLHFLQDGEVIRLMHPTTGRNLHSHSIQAPLTKSKFEVSCYGNISIGDEKDNWVVEVVDNPGKENKSRIHPLSTTIRLKNQVLGCYLSGEGNNLPPWGFRQGEVTCDPKANYRDKKTWWNVENHSNDRLDPAEDRVLPKSSFLRDFIQLNFAMMASNNALLPDPDKQDDLASRAWEWPILHVGLRLCGWGADNVRYFLLFHPTTTWLTTAGIVLFAITTFLYVCRWQRQYHDFDSASLEHYAVAGVIPAIGWFFHYLPFIVMARVTYVHHYLPALYFAILTFAFLLDHVTTNWLNRYLTAAIYISLYALTIGIFILFAPISFGMTGEPSDYEYLNWFSTWRIA</sequence>
<dbReference type="InterPro" id="IPR003342">
    <property type="entry name" value="ArnT-like_N"/>
</dbReference>
<evidence type="ECO:0000256" key="13">
    <source>
        <dbReference type="ARBA" id="ARBA00045102"/>
    </source>
</evidence>
<organism evidence="17 18">
    <name type="scientific">Trichomonascus ciferrii</name>
    <dbReference type="NCBI Taxonomy" id="44093"/>
    <lineage>
        <taxon>Eukaryota</taxon>
        <taxon>Fungi</taxon>
        <taxon>Dikarya</taxon>
        <taxon>Ascomycota</taxon>
        <taxon>Saccharomycotina</taxon>
        <taxon>Dipodascomycetes</taxon>
        <taxon>Dipodascales</taxon>
        <taxon>Trichomonascaceae</taxon>
        <taxon>Trichomonascus</taxon>
        <taxon>Trichomonascus ciferrii complex</taxon>
    </lineage>
</organism>
<evidence type="ECO:0000256" key="6">
    <source>
        <dbReference type="ARBA" id="ARBA00022679"/>
    </source>
</evidence>
<keyword evidence="5 14" id="KW-0328">Glycosyltransferase</keyword>
<gene>
    <name evidence="17" type="ORF">TRICI_002388</name>
</gene>
<evidence type="ECO:0000313" key="17">
    <source>
        <dbReference type="EMBL" id="KAA8915467.1"/>
    </source>
</evidence>
<dbReference type="CDD" id="cd23284">
    <property type="entry name" value="beta-trefoil_MIR_PMT2-like"/>
    <property type="match status" value="1"/>
</dbReference>
<feature type="transmembrane region" description="Helical" evidence="14">
    <location>
        <begin position="640"/>
        <end position="659"/>
    </location>
</feature>
<evidence type="ECO:0000256" key="4">
    <source>
        <dbReference type="ARBA" id="ARBA00012839"/>
    </source>
</evidence>
<comment type="pathway">
    <text evidence="2 14">Protein modification; protein glycosylation.</text>
</comment>
<dbReference type="SMART" id="SM00472">
    <property type="entry name" value="MIR"/>
    <property type="match status" value="3"/>
</dbReference>
<dbReference type="Pfam" id="PF02815">
    <property type="entry name" value="MIR"/>
    <property type="match status" value="1"/>
</dbReference>
<keyword evidence="11 14" id="KW-0472">Membrane</keyword>
<reference evidence="17" key="1">
    <citation type="journal article" date="2019" name="G3 (Bethesda)">
        <title>Genome Assemblies of Two Rare Opportunistic Yeast Pathogens: Diutina rugosa (syn. Candida rugosa) and Trichomonascus ciferrii (syn. Candida ciferrii).</title>
        <authorList>
            <person name="Mixao V."/>
            <person name="Saus E."/>
            <person name="Hansen A.P."/>
            <person name="Lass-Florl C."/>
            <person name="Gabaldon T."/>
        </authorList>
    </citation>
    <scope>NUCLEOTIDE SEQUENCE</scope>
    <source>
        <strain evidence="17">CBS 4856</strain>
    </source>
</reference>
<feature type="transmembrane region" description="Helical" evidence="14">
    <location>
        <begin position="671"/>
        <end position="691"/>
    </location>
</feature>
<dbReference type="Gene3D" id="2.80.10.50">
    <property type="match status" value="1"/>
</dbReference>
<keyword evidence="7 14" id="KW-0812">Transmembrane</keyword>
<feature type="transmembrane region" description="Helical" evidence="14">
    <location>
        <begin position="226"/>
        <end position="257"/>
    </location>
</feature>
<dbReference type="InterPro" id="IPR036300">
    <property type="entry name" value="MIR_dom_sf"/>
</dbReference>
<dbReference type="Pfam" id="PF02366">
    <property type="entry name" value="PMT"/>
    <property type="match status" value="1"/>
</dbReference>
<accession>A0A642V710</accession>
<dbReference type="InterPro" id="IPR027005">
    <property type="entry name" value="PMT-like"/>
</dbReference>
<dbReference type="OrthoDB" id="292747at2759"/>
<keyword evidence="8" id="KW-0677">Repeat</keyword>
<evidence type="ECO:0000256" key="10">
    <source>
        <dbReference type="ARBA" id="ARBA00022989"/>
    </source>
</evidence>
<evidence type="ECO:0000256" key="12">
    <source>
        <dbReference type="ARBA" id="ARBA00045085"/>
    </source>
</evidence>
<feature type="transmembrane region" description="Helical" evidence="14">
    <location>
        <begin position="602"/>
        <end position="620"/>
    </location>
</feature>
<evidence type="ECO:0000259" key="16">
    <source>
        <dbReference type="PROSITE" id="PS50919"/>
    </source>
</evidence>
<evidence type="ECO:0000313" key="18">
    <source>
        <dbReference type="Proteomes" id="UP000761534"/>
    </source>
</evidence>
<proteinExistence type="inferred from homology"/>
<dbReference type="UniPathway" id="UPA00378"/>
<feature type="compositionally biased region" description="Basic and acidic residues" evidence="15">
    <location>
        <begin position="28"/>
        <end position="39"/>
    </location>
</feature>
<comment type="catalytic activity">
    <reaction evidence="13 14">
        <text>a di-trans,poly-cis-dolichyl beta-D-mannosyl phosphate + L-seryl-[protein] = 3-O-(alpha-D-mannosyl)-L-seryl-[protein] + a di-trans,poly-cis-dolichyl phosphate + H(+)</text>
        <dbReference type="Rhea" id="RHEA:17377"/>
        <dbReference type="Rhea" id="RHEA-COMP:9863"/>
        <dbReference type="Rhea" id="RHEA-COMP:13546"/>
        <dbReference type="Rhea" id="RHEA-COMP:19498"/>
        <dbReference type="Rhea" id="RHEA-COMP:19501"/>
        <dbReference type="ChEBI" id="CHEBI:15378"/>
        <dbReference type="ChEBI" id="CHEBI:29999"/>
        <dbReference type="ChEBI" id="CHEBI:57683"/>
        <dbReference type="ChEBI" id="CHEBI:58211"/>
        <dbReference type="ChEBI" id="CHEBI:137321"/>
        <dbReference type="EC" id="2.4.1.109"/>
    </reaction>
</comment>
<feature type="region of interest" description="Disordered" evidence="15">
    <location>
        <begin position="1"/>
        <end position="40"/>
    </location>
</feature>
<comment type="similarity">
    <text evidence="3 14">Belongs to the glycosyltransferase 39 family.</text>
</comment>
<dbReference type="SUPFAM" id="SSF82109">
    <property type="entry name" value="MIR domain"/>
    <property type="match status" value="1"/>
</dbReference>
<dbReference type="FunFam" id="2.80.10.50:FF:000012">
    <property type="entry name" value="Protein O-mannosyl-transferase 1"/>
    <property type="match status" value="1"/>
</dbReference>
<dbReference type="EC" id="2.4.1.109" evidence="4 14"/>
<feature type="domain" description="MIR" evidence="16">
    <location>
        <begin position="333"/>
        <end position="387"/>
    </location>
</feature>
<dbReference type="PANTHER" id="PTHR10050:SF46">
    <property type="entry name" value="PROTEIN O-MANNOSYL-TRANSFERASE 2"/>
    <property type="match status" value="1"/>
</dbReference>
<evidence type="ECO:0000256" key="5">
    <source>
        <dbReference type="ARBA" id="ARBA00022676"/>
    </source>
</evidence>
<evidence type="ECO:0000256" key="8">
    <source>
        <dbReference type="ARBA" id="ARBA00022737"/>
    </source>
</evidence>
<dbReference type="GO" id="GO:0005789">
    <property type="term" value="C:endoplasmic reticulum membrane"/>
    <property type="evidence" value="ECO:0007669"/>
    <property type="project" value="UniProtKB-SubCell"/>
</dbReference>
<feature type="transmembrane region" description="Helical" evidence="14">
    <location>
        <begin position="194"/>
        <end position="214"/>
    </location>
</feature>